<accession>A0ABR4FY27</accession>
<dbReference type="Pfam" id="PF13622">
    <property type="entry name" value="4HBT_3"/>
    <property type="match status" value="1"/>
</dbReference>
<dbReference type="Gene3D" id="2.40.160.210">
    <property type="entry name" value="Acyl-CoA thioesterase, double hotdog domain"/>
    <property type="match status" value="1"/>
</dbReference>
<dbReference type="PANTHER" id="PTHR38110">
    <property type="entry name" value="CHROMOSOME 23, WHOLE GENOME SHOTGUN SEQUENCE"/>
    <property type="match status" value="1"/>
</dbReference>
<dbReference type="InterPro" id="IPR042171">
    <property type="entry name" value="Acyl-CoA_hotdog"/>
</dbReference>
<dbReference type="EMBL" id="JBFTWV010000084">
    <property type="protein sequence ID" value="KAL2788168.1"/>
    <property type="molecule type" value="Genomic_DNA"/>
</dbReference>
<evidence type="ECO:0000259" key="3">
    <source>
        <dbReference type="Pfam" id="PF20789"/>
    </source>
</evidence>
<dbReference type="PANTHER" id="PTHR38110:SF1">
    <property type="entry name" value="THIOESTERASE DOMAIN-CONTAINING PROTEIN"/>
    <property type="match status" value="1"/>
</dbReference>
<evidence type="ECO:0000313" key="5">
    <source>
        <dbReference type="Proteomes" id="UP001610563"/>
    </source>
</evidence>
<dbReference type="InterPro" id="IPR052389">
    <property type="entry name" value="Sec_Metab_Biosynth-Assoc"/>
</dbReference>
<gene>
    <name evidence="4" type="ORF">BJX66DRAFT_264712</name>
</gene>
<organism evidence="4 5">
    <name type="scientific">Aspergillus keveii</name>
    <dbReference type="NCBI Taxonomy" id="714993"/>
    <lineage>
        <taxon>Eukaryota</taxon>
        <taxon>Fungi</taxon>
        <taxon>Dikarya</taxon>
        <taxon>Ascomycota</taxon>
        <taxon>Pezizomycotina</taxon>
        <taxon>Eurotiomycetes</taxon>
        <taxon>Eurotiomycetidae</taxon>
        <taxon>Eurotiales</taxon>
        <taxon>Aspergillaceae</taxon>
        <taxon>Aspergillus</taxon>
        <taxon>Aspergillus subgen. Nidulantes</taxon>
    </lineage>
</organism>
<feature type="region of interest" description="Disordered" evidence="1">
    <location>
        <begin position="142"/>
        <end position="178"/>
    </location>
</feature>
<dbReference type="Proteomes" id="UP001610563">
    <property type="component" value="Unassembled WGS sequence"/>
</dbReference>
<proteinExistence type="predicted"/>
<dbReference type="InterPro" id="IPR049449">
    <property type="entry name" value="TesB_ACOT8-like_N"/>
</dbReference>
<feature type="compositionally biased region" description="Low complexity" evidence="1">
    <location>
        <begin position="142"/>
        <end position="155"/>
    </location>
</feature>
<protein>
    <submittedName>
        <fullName evidence="4">Thioesterase-like superfamily-domain-containing protein</fullName>
    </submittedName>
</protein>
<keyword evidence="5" id="KW-1185">Reference proteome</keyword>
<dbReference type="InterPro" id="IPR049450">
    <property type="entry name" value="ACOT8-like_C"/>
</dbReference>
<sequence>MEPAHSSFFEDAIHVTPIDSHTYAAFLKKDWCIGVVPHGGYTASILYRTTAVHFANTHQARYKGSTPEATTLQITFLDRTSVGPAILQVQDVKIGGRVNTIHITLSQLPDSLLAKIAQPDLAEFTRSNLDKLQPKQVAYITASPPESESGPSATGAWGRDRLYPPPPPGSKPDGAVDLPALARNSRDAGWEQYSFPEILRAIQQVRIYGPGPQYPASVEERARRGVDQWTRFCPGSAGPDSSGKVARWTNESVVFLMDTFPVASDRMCAMQLLQLRQLGRPRDPAEEALSFEKLFWYPTLTMTIDLKTRIPAEGVEWLYTRVDTKMLRGGRADLEMVALNEAGELVALGAQTALVVDAARNFARRPGPSIEKL</sequence>
<reference evidence="4 5" key="1">
    <citation type="submission" date="2024-07" db="EMBL/GenBank/DDBJ databases">
        <title>Section-level genome sequencing and comparative genomics of Aspergillus sections Usti and Cavernicolus.</title>
        <authorList>
            <consortium name="Lawrence Berkeley National Laboratory"/>
            <person name="Nybo J.L."/>
            <person name="Vesth T.C."/>
            <person name="Theobald S."/>
            <person name="Frisvad J.C."/>
            <person name="Larsen T.O."/>
            <person name="Kjaerboelling I."/>
            <person name="Rothschild-Mancinelli K."/>
            <person name="Lyhne E.K."/>
            <person name="Kogle M.E."/>
            <person name="Barry K."/>
            <person name="Clum A."/>
            <person name="Na H."/>
            <person name="Ledsgaard L."/>
            <person name="Lin J."/>
            <person name="Lipzen A."/>
            <person name="Kuo A."/>
            <person name="Riley R."/>
            <person name="Mondo S."/>
            <person name="Labutti K."/>
            <person name="Haridas S."/>
            <person name="Pangalinan J."/>
            <person name="Salamov A.A."/>
            <person name="Simmons B.A."/>
            <person name="Magnuson J.K."/>
            <person name="Chen J."/>
            <person name="Drula E."/>
            <person name="Henrissat B."/>
            <person name="Wiebenga A."/>
            <person name="Lubbers R.J."/>
            <person name="Gomes A.C."/>
            <person name="Makela M.R."/>
            <person name="Stajich J."/>
            <person name="Grigoriev I.V."/>
            <person name="Mortensen U.H."/>
            <person name="De Vries R.P."/>
            <person name="Baker S.E."/>
            <person name="Andersen M.R."/>
        </authorList>
    </citation>
    <scope>NUCLEOTIDE SEQUENCE [LARGE SCALE GENOMIC DNA]</scope>
    <source>
        <strain evidence="4 5">CBS 209.92</strain>
    </source>
</reference>
<evidence type="ECO:0000256" key="1">
    <source>
        <dbReference type="SAM" id="MobiDB-lite"/>
    </source>
</evidence>
<dbReference type="InterPro" id="IPR029069">
    <property type="entry name" value="HotDog_dom_sf"/>
</dbReference>
<dbReference type="SUPFAM" id="SSF54637">
    <property type="entry name" value="Thioesterase/thiol ester dehydrase-isomerase"/>
    <property type="match status" value="1"/>
</dbReference>
<comment type="caution">
    <text evidence="4">The sequence shown here is derived from an EMBL/GenBank/DDBJ whole genome shotgun (WGS) entry which is preliminary data.</text>
</comment>
<evidence type="ECO:0000259" key="2">
    <source>
        <dbReference type="Pfam" id="PF13622"/>
    </source>
</evidence>
<dbReference type="Pfam" id="PF20789">
    <property type="entry name" value="4HBT_3C"/>
    <property type="match status" value="1"/>
</dbReference>
<name>A0ABR4FY27_9EURO</name>
<feature type="domain" description="Acyl-CoA thioesterase-like C-terminal" evidence="3">
    <location>
        <begin position="187"/>
        <end position="355"/>
    </location>
</feature>
<evidence type="ECO:0000313" key="4">
    <source>
        <dbReference type="EMBL" id="KAL2788168.1"/>
    </source>
</evidence>
<feature type="domain" description="Acyl-CoA thioesterase-like N-terminal HotDog" evidence="2">
    <location>
        <begin position="29"/>
        <end position="107"/>
    </location>
</feature>